<proteinExistence type="predicted"/>
<sequence>MVDAGCFQLRSLVTCPWYTRSLRKPHIQKSQGFRSGDLACQIFGNSNVLKPFLLDKKLNLEPNEYGELSRFQSNVIDHLWVNPEVGKLQLVERTTCVSLST</sequence>
<evidence type="ECO:0000313" key="2">
    <source>
        <dbReference type="Proteomes" id="UP000499080"/>
    </source>
</evidence>
<dbReference type="AlphaFoldDB" id="A0A4Y2AFH7"/>
<evidence type="ECO:0000313" key="1">
    <source>
        <dbReference type="EMBL" id="GBL78470.1"/>
    </source>
</evidence>
<protein>
    <submittedName>
        <fullName evidence="1">Uncharacterized protein</fullName>
    </submittedName>
</protein>
<accession>A0A4Y2AFH7</accession>
<dbReference type="EMBL" id="BGPR01000015">
    <property type="protein sequence ID" value="GBL78470.1"/>
    <property type="molecule type" value="Genomic_DNA"/>
</dbReference>
<dbReference type="Proteomes" id="UP000499080">
    <property type="component" value="Unassembled WGS sequence"/>
</dbReference>
<gene>
    <name evidence="1" type="ORF">AVEN_42958_1</name>
</gene>
<organism evidence="1 2">
    <name type="scientific">Araneus ventricosus</name>
    <name type="common">Orbweaver spider</name>
    <name type="synonym">Epeira ventricosa</name>
    <dbReference type="NCBI Taxonomy" id="182803"/>
    <lineage>
        <taxon>Eukaryota</taxon>
        <taxon>Metazoa</taxon>
        <taxon>Ecdysozoa</taxon>
        <taxon>Arthropoda</taxon>
        <taxon>Chelicerata</taxon>
        <taxon>Arachnida</taxon>
        <taxon>Araneae</taxon>
        <taxon>Araneomorphae</taxon>
        <taxon>Entelegynae</taxon>
        <taxon>Araneoidea</taxon>
        <taxon>Araneidae</taxon>
        <taxon>Araneus</taxon>
    </lineage>
</organism>
<keyword evidence="2" id="KW-1185">Reference proteome</keyword>
<reference evidence="1 2" key="1">
    <citation type="journal article" date="2019" name="Sci. Rep.">
        <title>Orb-weaving spider Araneus ventricosus genome elucidates the spidroin gene catalogue.</title>
        <authorList>
            <person name="Kono N."/>
            <person name="Nakamura H."/>
            <person name="Ohtoshi R."/>
            <person name="Moran D.A.P."/>
            <person name="Shinohara A."/>
            <person name="Yoshida Y."/>
            <person name="Fujiwara M."/>
            <person name="Mori M."/>
            <person name="Tomita M."/>
            <person name="Arakawa K."/>
        </authorList>
    </citation>
    <scope>NUCLEOTIDE SEQUENCE [LARGE SCALE GENOMIC DNA]</scope>
</reference>
<comment type="caution">
    <text evidence="1">The sequence shown here is derived from an EMBL/GenBank/DDBJ whole genome shotgun (WGS) entry which is preliminary data.</text>
</comment>
<name>A0A4Y2AFH7_ARAVE</name>